<protein>
    <recommendedName>
        <fullName evidence="4">Alpha-carbonic anhydrase domain-containing protein</fullName>
    </recommendedName>
</protein>
<feature type="compositionally biased region" description="Basic and acidic residues" evidence="3">
    <location>
        <begin position="92"/>
        <end position="104"/>
    </location>
</feature>
<feature type="domain" description="Alpha-carbonic anhydrase" evidence="4">
    <location>
        <begin position="76"/>
        <end position="360"/>
    </location>
</feature>
<feature type="region of interest" description="Disordered" evidence="3">
    <location>
        <begin position="340"/>
        <end position="376"/>
    </location>
</feature>
<feature type="region of interest" description="Disordered" evidence="3">
    <location>
        <begin position="1"/>
        <end position="32"/>
    </location>
</feature>
<dbReference type="PANTHER" id="PTHR18952:SF265">
    <property type="entry name" value="CARBONIC ANHYDRASE"/>
    <property type="match status" value="1"/>
</dbReference>
<dbReference type="InterPro" id="IPR001148">
    <property type="entry name" value="CA_dom"/>
</dbReference>
<dbReference type="SMART" id="SM01057">
    <property type="entry name" value="Carb_anhydrase"/>
    <property type="match status" value="1"/>
</dbReference>
<comment type="catalytic activity">
    <reaction evidence="2">
        <text>hydrogencarbonate + H(+) = CO2 + H2O</text>
        <dbReference type="Rhea" id="RHEA:10748"/>
        <dbReference type="ChEBI" id="CHEBI:15377"/>
        <dbReference type="ChEBI" id="CHEBI:15378"/>
        <dbReference type="ChEBI" id="CHEBI:16526"/>
        <dbReference type="ChEBI" id="CHEBI:17544"/>
        <dbReference type="EC" id="4.2.1.1"/>
    </reaction>
</comment>
<accession>A0A8J2L1M1</accession>
<comment type="similarity">
    <text evidence="1">Belongs to the alpha-carbonic anhydrase family.</text>
</comment>
<reference evidence="5" key="1">
    <citation type="submission" date="2021-06" db="EMBL/GenBank/DDBJ databases">
        <authorList>
            <person name="Hodson N. C."/>
            <person name="Mongue J. A."/>
            <person name="Jaron S. K."/>
        </authorList>
    </citation>
    <scope>NUCLEOTIDE SEQUENCE</scope>
</reference>
<dbReference type="PANTHER" id="PTHR18952">
    <property type="entry name" value="CARBONIC ANHYDRASE"/>
    <property type="match status" value="1"/>
</dbReference>
<evidence type="ECO:0000313" key="5">
    <source>
        <dbReference type="EMBL" id="CAG7825646.1"/>
    </source>
</evidence>
<keyword evidence="6" id="KW-1185">Reference proteome</keyword>
<dbReference type="Pfam" id="PF00194">
    <property type="entry name" value="Carb_anhydrase"/>
    <property type="match status" value="1"/>
</dbReference>
<dbReference type="Proteomes" id="UP000708208">
    <property type="component" value="Unassembled WGS sequence"/>
</dbReference>
<dbReference type="InterPro" id="IPR023561">
    <property type="entry name" value="Carbonic_anhydrase_a-class"/>
</dbReference>
<evidence type="ECO:0000259" key="4">
    <source>
        <dbReference type="PROSITE" id="PS51144"/>
    </source>
</evidence>
<organism evidence="5 6">
    <name type="scientific">Allacma fusca</name>
    <dbReference type="NCBI Taxonomy" id="39272"/>
    <lineage>
        <taxon>Eukaryota</taxon>
        <taxon>Metazoa</taxon>
        <taxon>Ecdysozoa</taxon>
        <taxon>Arthropoda</taxon>
        <taxon>Hexapoda</taxon>
        <taxon>Collembola</taxon>
        <taxon>Symphypleona</taxon>
        <taxon>Sminthuridae</taxon>
        <taxon>Allacma</taxon>
    </lineage>
</organism>
<evidence type="ECO:0000256" key="2">
    <source>
        <dbReference type="ARBA" id="ARBA00048348"/>
    </source>
</evidence>
<gene>
    <name evidence="5" type="ORF">AFUS01_LOCUS35747</name>
</gene>
<dbReference type="AlphaFoldDB" id="A0A8J2L1M1"/>
<dbReference type="OrthoDB" id="429145at2759"/>
<name>A0A8J2L1M1_9HEXA</name>
<dbReference type="EMBL" id="CAJVCH010537071">
    <property type="protein sequence ID" value="CAG7825646.1"/>
    <property type="molecule type" value="Genomic_DNA"/>
</dbReference>
<feature type="region of interest" description="Disordered" evidence="3">
    <location>
        <begin position="61"/>
        <end position="119"/>
    </location>
</feature>
<proteinExistence type="inferred from homology"/>
<dbReference type="GO" id="GO:0004089">
    <property type="term" value="F:carbonate dehydratase activity"/>
    <property type="evidence" value="ECO:0007669"/>
    <property type="project" value="UniProtKB-EC"/>
</dbReference>
<evidence type="ECO:0000256" key="3">
    <source>
        <dbReference type="SAM" id="MobiDB-lite"/>
    </source>
</evidence>
<evidence type="ECO:0000313" key="6">
    <source>
        <dbReference type="Proteomes" id="UP000708208"/>
    </source>
</evidence>
<dbReference type="GO" id="GO:0008270">
    <property type="term" value="F:zinc ion binding"/>
    <property type="evidence" value="ECO:0007669"/>
    <property type="project" value="InterPro"/>
</dbReference>
<sequence length="438" mass="49093">MGTFPTKKLGSNISQSKMRAEKIENHNSSPGNPIIMSKLTAVQTLAFLIISVTFIATSARRSDDSDDDVIDDPPPQQQGIKDEGDENPPGSETHEGGCLEERHAPFNMPTGEFLEKENSGDEVEEIRINKFYSVYRDRFYIRNTGSSLEFQVKPDIELVPEMNDNIPDVDKLSEPRIRGPDWDDEYVLAKGYFHWQLKNLTVKNSDGTTVFNTNSTAPPLEMELVHYAKKYDSLEKAAKQADGIIVTAHLFELVGRDNPALEPIARSALSVSFPSTKFKQVHGPLDLKLLFPSELSYCEFNGLYPLNPCANNARFFLFKKPMFVSARQLKRFGGLRSEDGQKISDKLTPEGNSRSVVVEADNDDDPDAPPPFSKTASGKCSTKTLYLTIVDQNSLSKADWMKSSIPKSWEQAYVTTIFSVLTLKVILLSFKCHIYFIL</sequence>
<evidence type="ECO:0000256" key="1">
    <source>
        <dbReference type="ARBA" id="ARBA00010718"/>
    </source>
</evidence>
<comment type="caution">
    <text evidence="5">The sequence shown here is derived from an EMBL/GenBank/DDBJ whole genome shotgun (WGS) entry which is preliminary data.</text>
</comment>
<dbReference type="PROSITE" id="PS51144">
    <property type="entry name" value="ALPHA_CA_2"/>
    <property type="match status" value="1"/>
</dbReference>